<gene>
    <name evidence="2" type="ORF">Pla133_04890</name>
</gene>
<accession>A0A518BEK5</accession>
<dbReference type="PROSITE" id="PS51819">
    <property type="entry name" value="VOC"/>
    <property type="match status" value="1"/>
</dbReference>
<dbReference type="Gene3D" id="3.10.180.10">
    <property type="entry name" value="2,3-Dihydroxybiphenyl 1,2-Dioxygenase, domain 1"/>
    <property type="match status" value="1"/>
</dbReference>
<proteinExistence type="predicted"/>
<dbReference type="SUPFAM" id="SSF54593">
    <property type="entry name" value="Glyoxalase/Bleomycin resistance protein/Dihydroxybiphenyl dioxygenase"/>
    <property type="match status" value="1"/>
</dbReference>
<feature type="domain" description="VOC" evidence="1">
    <location>
        <begin position="5"/>
        <end position="116"/>
    </location>
</feature>
<reference evidence="2 3" key="1">
    <citation type="submission" date="2019-02" db="EMBL/GenBank/DDBJ databases">
        <title>Deep-cultivation of Planctomycetes and their phenomic and genomic characterization uncovers novel biology.</title>
        <authorList>
            <person name="Wiegand S."/>
            <person name="Jogler M."/>
            <person name="Boedeker C."/>
            <person name="Pinto D."/>
            <person name="Vollmers J."/>
            <person name="Rivas-Marin E."/>
            <person name="Kohn T."/>
            <person name="Peeters S.H."/>
            <person name="Heuer A."/>
            <person name="Rast P."/>
            <person name="Oberbeckmann S."/>
            <person name="Bunk B."/>
            <person name="Jeske O."/>
            <person name="Meyerdierks A."/>
            <person name="Storesund J.E."/>
            <person name="Kallscheuer N."/>
            <person name="Luecker S."/>
            <person name="Lage O.M."/>
            <person name="Pohl T."/>
            <person name="Merkel B.J."/>
            <person name="Hornburger P."/>
            <person name="Mueller R.-W."/>
            <person name="Bruemmer F."/>
            <person name="Labrenz M."/>
            <person name="Spormann A.M."/>
            <person name="Op den Camp H."/>
            <person name="Overmann J."/>
            <person name="Amann R."/>
            <person name="Jetten M.S.M."/>
            <person name="Mascher T."/>
            <person name="Medema M.H."/>
            <person name="Devos D.P."/>
            <person name="Kaster A.-K."/>
            <person name="Ovreas L."/>
            <person name="Rohde M."/>
            <person name="Galperin M.Y."/>
            <person name="Jogler C."/>
        </authorList>
    </citation>
    <scope>NUCLEOTIDE SEQUENCE [LARGE SCALE GENOMIC DNA]</scope>
    <source>
        <strain evidence="2 3">Pla133</strain>
    </source>
</reference>
<dbReference type="KEGG" id="pbap:Pla133_04890"/>
<sequence length="118" mass="12807">MDFLGVDHVQLAMPRGEEQRARDFFGGVLGMEELAKPGSSGGCWFRKGPVELHLGVLEPFAPATKAHPGIVVTDLDALAARLAAAGFEIAEGKPLAGRRRRFSSDCFGNKLEWIQLED</sequence>
<evidence type="ECO:0000313" key="3">
    <source>
        <dbReference type="Proteomes" id="UP000316921"/>
    </source>
</evidence>
<dbReference type="InterPro" id="IPR029068">
    <property type="entry name" value="Glyas_Bleomycin-R_OHBP_Dase"/>
</dbReference>
<protein>
    <submittedName>
        <fullName evidence="2">Glyoxalase-like domain protein</fullName>
    </submittedName>
</protein>
<organism evidence="2 3">
    <name type="scientific">Engelhardtia mirabilis</name>
    <dbReference type="NCBI Taxonomy" id="2528011"/>
    <lineage>
        <taxon>Bacteria</taxon>
        <taxon>Pseudomonadati</taxon>
        <taxon>Planctomycetota</taxon>
        <taxon>Planctomycetia</taxon>
        <taxon>Planctomycetia incertae sedis</taxon>
        <taxon>Engelhardtia</taxon>
    </lineage>
</organism>
<name>A0A518BEK5_9BACT</name>
<dbReference type="RefSeq" id="WP_145062008.1">
    <property type="nucleotide sequence ID" value="NZ_CP036287.1"/>
</dbReference>
<evidence type="ECO:0000259" key="1">
    <source>
        <dbReference type="PROSITE" id="PS51819"/>
    </source>
</evidence>
<dbReference type="PANTHER" id="PTHR39175">
    <property type="entry name" value="FAMILY PROTEIN, PUTATIVE (AFU_ORTHOLOGUE AFUA_3G15060)-RELATED"/>
    <property type="match status" value="1"/>
</dbReference>
<dbReference type="PANTHER" id="PTHR39175:SF1">
    <property type="entry name" value="FAMILY PROTEIN, PUTATIVE (AFU_ORTHOLOGUE AFUA_3G15060)-RELATED"/>
    <property type="match status" value="1"/>
</dbReference>
<dbReference type="Pfam" id="PF00903">
    <property type="entry name" value="Glyoxalase"/>
    <property type="match status" value="1"/>
</dbReference>
<dbReference type="Proteomes" id="UP000316921">
    <property type="component" value="Chromosome"/>
</dbReference>
<dbReference type="InterPro" id="IPR004360">
    <property type="entry name" value="Glyas_Fos-R_dOase_dom"/>
</dbReference>
<keyword evidence="3" id="KW-1185">Reference proteome</keyword>
<evidence type="ECO:0000313" key="2">
    <source>
        <dbReference type="EMBL" id="QDU65424.1"/>
    </source>
</evidence>
<dbReference type="EMBL" id="CP036287">
    <property type="protein sequence ID" value="QDU65424.1"/>
    <property type="molecule type" value="Genomic_DNA"/>
</dbReference>
<dbReference type="InterPro" id="IPR037523">
    <property type="entry name" value="VOC_core"/>
</dbReference>
<dbReference type="AlphaFoldDB" id="A0A518BEK5"/>